<evidence type="ECO:0000313" key="6">
    <source>
        <dbReference type="EMBL" id="WPL16425.1"/>
    </source>
</evidence>
<dbReference type="InterPro" id="IPR003593">
    <property type="entry name" value="AAA+_ATPase"/>
</dbReference>
<proteinExistence type="inferred from homology"/>
<feature type="region of interest" description="Disordered" evidence="4">
    <location>
        <begin position="256"/>
        <end position="289"/>
    </location>
</feature>
<dbReference type="InterPro" id="IPR000523">
    <property type="entry name" value="Mg_chelatse_chII-like_cat_dom"/>
</dbReference>
<dbReference type="SUPFAM" id="SSF54211">
    <property type="entry name" value="Ribosomal protein S5 domain 2-like"/>
    <property type="match status" value="1"/>
</dbReference>
<sequence length="539" mass="57223">MGLSILYSRAPYGIQALEVIVEVQTAGGLPGLSIVGLPEMAVRESKDRVRGALRSGSFKFPDGRVTINLAPADLPKDGGRFDLPIALGILGASGQLQPEAIAEHEFLGELALSGTLRPVSGVLPSALAARAAGRALVLPVENADEASLVRDLRILPARHLLDVCQHLNQIEALSPHQPQPASKPTGAPLPDLDEVRGQPQAKRALEIAAAGAHSLLFVGPPGTGKSMLASRLPGILPPLSEEEALEAAAVRSVVGRQQPDRSRWRERPFRAPHHTASGPALVGGGSHPRPGEISLAHHGVLFLDELPEFDRRVLEVLREPLESGRIHISRAARQAEFPARFQLLAAMNPCPCGYLGDPSGRCRCTAEQVGRYRARISGPLLDRIDMQLEVPRLSTAELAGPRLPGESSAAVRERVCAARARAEARSGAPNSQLQPAGIEQHCQLDDTSRALIGTAIQRLALSARAYHRILKLALTIADLDQSPAITPAHLSEAIGYRRLDRGDAPGATSGQRWSQPSTGPATGPASASSNPKPQRPSRA</sequence>
<dbReference type="NCBIfam" id="NF007365">
    <property type="entry name" value="PRK09862.1"/>
    <property type="match status" value="1"/>
</dbReference>
<evidence type="ECO:0000256" key="2">
    <source>
        <dbReference type="ARBA" id="ARBA00022741"/>
    </source>
</evidence>
<dbReference type="PRINTS" id="PR01657">
    <property type="entry name" value="MCMFAMILY"/>
</dbReference>
<organism evidence="6 7">
    <name type="scientific">Thiorhodovibrio winogradskyi</name>
    <dbReference type="NCBI Taxonomy" id="77007"/>
    <lineage>
        <taxon>Bacteria</taxon>
        <taxon>Pseudomonadati</taxon>
        <taxon>Pseudomonadota</taxon>
        <taxon>Gammaproteobacteria</taxon>
        <taxon>Chromatiales</taxon>
        <taxon>Chromatiaceae</taxon>
        <taxon>Thiorhodovibrio</taxon>
    </lineage>
</organism>
<feature type="region of interest" description="Disordered" evidence="4">
    <location>
        <begin position="496"/>
        <end position="539"/>
    </location>
</feature>
<dbReference type="Gene3D" id="3.40.50.300">
    <property type="entry name" value="P-loop containing nucleotide triphosphate hydrolases"/>
    <property type="match status" value="1"/>
</dbReference>
<dbReference type="PROSITE" id="PS50051">
    <property type="entry name" value="MCM_2"/>
    <property type="match status" value="1"/>
</dbReference>
<feature type="compositionally biased region" description="Polar residues" evidence="4">
    <location>
        <begin position="508"/>
        <end position="532"/>
    </location>
</feature>
<dbReference type="NCBIfam" id="TIGR00368">
    <property type="entry name" value="YifB family Mg chelatase-like AAA ATPase"/>
    <property type="match status" value="1"/>
</dbReference>
<dbReference type="SUPFAM" id="SSF52540">
    <property type="entry name" value="P-loop containing nucleoside triphosphate hydrolases"/>
    <property type="match status" value="1"/>
</dbReference>
<dbReference type="InterPro" id="IPR020568">
    <property type="entry name" value="Ribosomal_Su5_D2-typ_SF"/>
</dbReference>
<dbReference type="Pfam" id="PF13541">
    <property type="entry name" value="ChlI"/>
    <property type="match status" value="1"/>
</dbReference>
<gene>
    <name evidence="6" type="primary">comM</name>
    <name evidence="6" type="ORF">Thiowin_01379</name>
</gene>
<dbReference type="PANTHER" id="PTHR32039">
    <property type="entry name" value="MAGNESIUM-CHELATASE SUBUNIT CHLI"/>
    <property type="match status" value="1"/>
</dbReference>
<feature type="region of interest" description="Disordered" evidence="4">
    <location>
        <begin position="174"/>
        <end position="194"/>
    </location>
</feature>
<name>A0ABZ0S7E1_9GAMM</name>
<evidence type="ECO:0000256" key="1">
    <source>
        <dbReference type="ARBA" id="ARBA00006354"/>
    </source>
</evidence>
<evidence type="ECO:0000259" key="5">
    <source>
        <dbReference type="PROSITE" id="PS50051"/>
    </source>
</evidence>
<evidence type="ECO:0000313" key="7">
    <source>
        <dbReference type="Proteomes" id="UP001432180"/>
    </source>
</evidence>
<feature type="compositionally biased region" description="Basic and acidic residues" evidence="4">
    <location>
        <begin position="258"/>
        <end position="269"/>
    </location>
</feature>
<dbReference type="Pfam" id="PF01078">
    <property type="entry name" value="Mg_chelatase"/>
    <property type="match status" value="1"/>
</dbReference>
<keyword evidence="7" id="KW-1185">Reference proteome</keyword>
<evidence type="ECO:0000256" key="4">
    <source>
        <dbReference type="SAM" id="MobiDB-lite"/>
    </source>
</evidence>
<comment type="similarity">
    <text evidence="1">Belongs to the Mg-chelatase subunits D/I family. ComM subfamily.</text>
</comment>
<keyword evidence="3" id="KW-0067">ATP-binding</keyword>
<keyword evidence="2" id="KW-0547">Nucleotide-binding</keyword>
<dbReference type="InterPro" id="IPR004482">
    <property type="entry name" value="Mg_chelat-rel"/>
</dbReference>
<dbReference type="Pfam" id="PF13335">
    <property type="entry name" value="Mg_chelatase_C"/>
    <property type="match status" value="1"/>
</dbReference>
<dbReference type="EMBL" id="CP121472">
    <property type="protein sequence ID" value="WPL16425.1"/>
    <property type="molecule type" value="Genomic_DNA"/>
</dbReference>
<protein>
    <submittedName>
        <fullName evidence="6">Competence protein ComM</fullName>
    </submittedName>
</protein>
<dbReference type="InterPro" id="IPR025158">
    <property type="entry name" value="Mg_chelat-rel_C"/>
</dbReference>
<dbReference type="PANTHER" id="PTHR32039:SF7">
    <property type="entry name" value="COMPETENCE PROTEIN COMM"/>
    <property type="match status" value="1"/>
</dbReference>
<evidence type="ECO:0000256" key="3">
    <source>
        <dbReference type="ARBA" id="ARBA00022840"/>
    </source>
</evidence>
<dbReference type="InterPro" id="IPR001208">
    <property type="entry name" value="MCM_dom"/>
</dbReference>
<dbReference type="InterPro" id="IPR045006">
    <property type="entry name" value="CHLI-like"/>
</dbReference>
<dbReference type="Gene3D" id="3.30.230.10">
    <property type="match status" value="1"/>
</dbReference>
<dbReference type="Proteomes" id="UP001432180">
    <property type="component" value="Chromosome"/>
</dbReference>
<dbReference type="InterPro" id="IPR027417">
    <property type="entry name" value="P-loop_NTPase"/>
</dbReference>
<dbReference type="SMART" id="SM00382">
    <property type="entry name" value="AAA"/>
    <property type="match status" value="1"/>
</dbReference>
<feature type="domain" description="MCM C-terminal AAA(+) ATPase" evidence="5">
    <location>
        <begin position="291"/>
        <end position="386"/>
    </location>
</feature>
<dbReference type="InterPro" id="IPR014721">
    <property type="entry name" value="Ribsml_uS5_D2-typ_fold_subgr"/>
</dbReference>
<accession>A0ABZ0S7E1</accession>
<reference evidence="6 7" key="1">
    <citation type="journal article" date="2023" name="Microorganisms">
        <title>Thiorhodovibrio frisius and Trv. litoralis spp. nov., Two Novel Members from a Clade of Fastidious Purple Sulfur Bacteria That Exhibit Unique Red-Shifted Light-Harvesting Capabilities.</title>
        <authorList>
            <person name="Methner A."/>
            <person name="Kuzyk S.B."/>
            <person name="Petersen J."/>
            <person name="Bauer S."/>
            <person name="Brinkmann H."/>
            <person name="Sichau K."/>
            <person name="Wanner G."/>
            <person name="Wolf J."/>
            <person name="Neumann-Schaal M."/>
            <person name="Henke P."/>
            <person name="Tank M."/>
            <person name="Sproer C."/>
            <person name="Bunk B."/>
            <person name="Overmann J."/>
        </authorList>
    </citation>
    <scope>NUCLEOTIDE SEQUENCE [LARGE SCALE GENOMIC DNA]</scope>
    <source>
        <strain evidence="6 7">DSM 6702</strain>
    </source>
</reference>
<dbReference type="RefSeq" id="WP_328986972.1">
    <property type="nucleotide sequence ID" value="NZ_CP121472.1"/>
</dbReference>